<dbReference type="InterPro" id="IPR046342">
    <property type="entry name" value="CBS_dom_sf"/>
</dbReference>
<evidence type="ECO:0000259" key="3">
    <source>
        <dbReference type="PROSITE" id="PS51371"/>
    </source>
</evidence>
<dbReference type="EMBL" id="MCGG01000055">
    <property type="protein sequence ID" value="OEJ65098.1"/>
    <property type="molecule type" value="Genomic_DNA"/>
</dbReference>
<reference evidence="5" key="1">
    <citation type="submission" date="2016-07" db="EMBL/GenBank/DDBJ databases">
        <authorList>
            <person name="Florea S."/>
            <person name="Webb J.S."/>
            <person name="Jaromczyk J."/>
            <person name="Schardl C.L."/>
        </authorList>
    </citation>
    <scope>NUCLEOTIDE SEQUENCE [LARGE SCALE GENOMIC DNA]</scope>
    <source>
        <strain evidence="5">MV-1</strain>
    </source>
</reference>
<dbReference type="PANTHER" id="PTHR43080">
    <property type="entry name" value="CBS DOMAIN-CONTAINING PROTEIN CBSX3, MITOCHONDRIAL"/>
    <property type="match status" value="1"/>
</dbReference>
<dbReference type="InterPro" id="IPR051257">
    <property type="entry name" value="Diverse_CBS-Domain"/>
</dbReference>
<dbReference type="PANTHER" id="PTHR43080:SF2">
    <property type="entry name" value="CBS DOMAIN-CONTAINING PROTEIN"/>
    <property type="match status" value="1"/>
</dbReference>
<dbReference type="Proteomes" id="UP000095347">
    <property type="component" value="Unassembled WGS sequence"/>
</dbReference>
<evidence type="ECO:0000256" key="2">
    <source>
        <dbReference type="PROSITE-ProRule" id="PRU00703"/>
    </source>
</evidence>
<dbReference type="PROSITE" id="PS51371">
    <property type="entry name" value="CBS"/>
    <property type="match status" value="2"/>
</dbReference>
<accession>A0A1E5Q4U2</accession>
<keyword evidence="5" id="KW-1185">Reference proteome</keyword>
<proteinExistence type="predicted"/>
<dbReference type="STRING" id="28181.BEN30_15545"/>
<gene>
    <name evidence="4" type="ORF">BEN30_15545</name>
</gene>
<protein>
    <recommendedName>
        <fullName evidence="3">CBS domain-containing protein</fullName>
    </recommendedName>
</protein>
<feature type="domain" description="CBS" evidence="3">
    <location>
        <begin position="10"/>
        <end position="69"/>
    </location>
</feature>
<dbReference type="Pfam" id="PF00571">
    <property type="entry name" value="CBS"/>
    <property type="match status" value="2"/>
</dbReference>
<dbReference type="Gene3D" id="3.10.580.10">
    <property type="entry name" value="CBS-domain"/>
    <property type="match status" value="1"/>
</dbReference>
<sequence>MQRRIIPDVVSAQDVVALNTSSSVHTAVQAMSTHNIAAIAVTDGNQRLLGIVTERDITHRVLACGLNPLNTPLSDIMTENPEHLRPTDSCLDAIELMLSRNIRHLPVIDMDRRVIAVVSMRDLLETALEVLNIDIDEARYDAFAPEEE</sequence>
<dbReference type="AlphaFoldDB" id="A0A1E5Q4U2"/>
<name>A0A1E5Q4U2_9PROT</name>
<keyword evidence="1 2" id="KW-0129">CBS domain</keyword>
<evidence type="ECO:0000313" key="5">
    <source>
        <dbReference type="Proteomes" id="UP000095347"/>
    </source>
</evidence>
<dbReference type="SMART" id="SM00116">
    <property type="entry name" value="CBS"/>
    <property type="match status" value="2"/>
</dbReference>
<organism evidence="4 5">
    <name type="scientific">Magnetovibrio blakemorei</name>
    <dbReference type="NCBI Taxonomy" id="28181"/>
    <lineage>
        <taxon>Bacteria</taxon>
        <taxon>Pseudomonadati</taxon>
        <taxon>Pseudomonadota</taxon>
        <taxon>Alphaproteobacteria</taxon>
        <taxon>Rhodospirillales</taxon>
        <taxon>Magnetovibrionaceae</taxon>
        <taxon>Magnetovibrio</taxon>
    </lineage>
</organism>
<dbReference type="SUPFAM" id="SSF54631">
    <property type="entry name" value="CBS-domain pair"/>
    <property type="match status" value="1"/>
</dbReference>
<evidence type="ECO:0000313" key="4">
    <source>
        <dbReference type="EMBL" id="OEJ65098.1"/>
    </source>
</evidence>
<evidence type="ECO:0000256" key="1">
    <source>
        <dbReference type="ARBA" id="ARBA00023122"/>
    </source>
</evidence>
<feature type="domain" description="CBS" evidence="3">
    <location>
        <begin position="77"/>
        <end position="135"/>
    </location>
</feature>
<comment type="caution">
    <text evidence="4">The sequence shown here is derived from an EMBL/GenBank/DDBJ whole genome shotgun (WGS) entry which is preliminary data.</text>
</comment>
<dbReference type="InterPro" id="IPR000644">
    <property type="entry name" value="CBS_dom"/>
</dbReference>